<dbReference type="Pfam" id="PF13392">
    <property type="entry name" value="HNH_3"/>
    <property type="match status" value="1"/>
</dbReference>
<reference evidence="2 3" key="1">
    <citation type="submission" date="2019-09" db="EMBL/GenBank/DDBJ databases">
        <title>YIM 132180 draft genome.</title>
        <authorList>
            <person name="Zhang K."/>
        </authorList>
    </citation>
    <scope>NUCLEOTIDE SEQUENCE [LARGE SCALE GENOMIC DNA]</scope>
    <source>
        <strain evidence="2 3">YIM 132180</strain>
    </source>
</reference>
<dbReference type="AlphaFoldDB" id="A0A7V7PME0"/>
<sequence length="247" mass="27530">MRTENQQKTGCPGTHSADIAACAHEIEFAFDPPPTTHTIGPSLRARTCRNVRKGQSRQKAFLVDLPDVEFLRSCLDYDPLTGRLTWKQRPASHFLSEESARAWNARFAGKPAFTCSYKGVKPRRSCITIDGVAHYLEADRVVWALHYGQPPRTLLRFRNGDRTDISIANLEAVTARDLTLAIPRVGKYATGAYRDDRRGIWWSAITISGRQKYLGAFQSEEEAGAAFQRAYAAREALIAASSNDRAA</sequence>
<gene>
    <name evidence="2" type="ORF">F6X38_16665</name>
</gene>
<dbReference type="SUPFAM" id="SSF54060">
    <property type="entry name" value="His-Me finger endonucleases"/>
    <property type="match status" value="1"/>
</dbReference>
<keyword evidence="2" id="KW-0540">Nuclease</keyword>
<comment type="caution">
    <text evidence="2">The sequence shown here is derived from an EMBL/GenBank/DDBJ whole genome shotgun (WGS) entry which is preliminary data.</text>
</comment>
<dbReference type="RefSeq" id="WP_150971576.1">
    <property type="nucleotide sequence ID" value="NZ_VZDO01000014.1"/>
</dbReference>
<dbReference type="Proteomes" id="UP000432089">
    <property type="component" value="Unassembled WGS sequence"/>
</dbReference>
<dbReference type="EMBL" id="VZDO01000014">
    <property type="protein sequence ID" value="KAB0678058.1"/>
    <property type="molecule type" value="Genomic_DNA"/>
</dbReference>
<evidence type="ECO:0000259" key="1">
    <source>
        <dbReference type="Pfam" id="PF13392"/>
    </source>
</evidence>
<keyword evidence="2" id="KW-0378">Hydrolase</keyword>
<dbReference type="InterPro" id="IPR044925">
    <property type="entry name" value="His-Me_finger_sf"/>
</dbReference>
<protein>
    <submittedName>
        <fullName evidence="2">HNH endonuclease</fullName>
    </submittedName>
</protein>
<accession>A0A7V7PME0</accession>
<evidence type="ECO:0000313" key="2">
    <source>
        <dbReference type="EMBL" id="KAB0678058.1"/>
    </source>
</evidence>
<dbReference type="GO" id="GO:0004519">
    <property type="term" value="F:endonuclease activity"/>
    <property type="evidence" value="ECO:0007669"/>
    <property type="project" value="UniProtKB-KW"/>
</dbReference>
<name>A0A7V7PME0_9HYPH</name>
<dbReference type="InterPro" id="IPR003615">
    <property type="entry name" value="HNH_nuc"/>
</dbReference>
<keyword evidence="3" id="KW-1185">Reference proteome</keyword>
<proteinExistence type="predicted"/>
<keyword evidence="2" id="KW-0255">Endonuclease</keyword>
<organism evidence="2 3">
    <name type="scientific">Plantimonas leprariae</name>
    <dbReference type="NCBI Taxonomy" id="2615207"/>
    <lineage>
        <taxon>Bacteria</taxon>
        <taxon>Pseudomonadati</taxon>
        <taxon>Pseudomonadota</taxon>
        <taxon>Alphaproteobacteria</taxon>
        <taxon>Hyphomicrobiales</taxon>
        <taxon>Aurantimonadaceae</taxon>
        <taxon>Plantimonas</taxon>
    </lineage>
</organism>
<evidence type="ECO:0000313" key="3">
    <source>
        <dbReference type="Proteomes" id="UP000432089"/>
    </source>
</evidence>
<feature type="domain" description="HNH nuclease" evidence="1">
    <location>
        <begin position="139"/>
        <end position="178"/>
    </location>
</feature>